<accession>A0A0U2W945</accession>
<dbReference type="CDD" id="cd03215">
    <property type="entry name" value="ABC_Carb_Monos_II"/>
    <property type="match status" value="1"/>
</dbReference>
<dbReference type="SMART" id="SM00382">
    <property type="entry name" value="AAA"/>
    <property type="match status" value="2"/>
</dbReference>
<evidence type="ECO:0000256" key="3">
    <source>
        <dbReference type="ARBA" id="ARBA00022741"/>
    </source>
</evidence>
<keyword evidence="3" id="KW-0547">Nucleotide-binding</keyword>
<organism evidence="5 6">
    <name type="scientific">Paenibacillus naphthalenovorans</name>
    <dbReference type="NCBI Taxonomy" id="162209"/>
    <lineage>
        <taxon>Bacteria</taxon>
        <taxon>Bacillati</taxon>
        <taxon>Bacillota</taxon>
        <taxon>Bacilli</taxon>
        <taxon>Bacillales</taxon>
        <taxon>Paenibacillaceae</taxon>
        <taxon>Paenibacillus</taxon>
    </lineage>
</organism>
<dbReference type="InterPro" id="IPR003593">
    <property type="entry name" value="AAA+_ATPase"/>
</dbReference>
<dbReference type="InterPro" id="IPR050107">
    <property type="entry name" value="ABC_carbohydrate_import_ATPase"/>
</dbReference>
<name>A0A0U2W945_9BACL</name>
<dbReference type="InterPro" id="IPR017871">
    <property type="entry name" value="ABC_transporter-like_CS"/>
</dbReference>
<dbReference type="PROSITE" id="PS50893">
    <property type="entry name" value="ABC_TRANSPORTER_2"/>
    <property type="match status" value="2"/>
</dbReference>
<dbReference type="GO" id="GO:0005524">
    <property type="term" value="F:ATP binding"/>
    <property type="evidence" value="ECO:0007669"/>
    <property type="project" value="UniProtKB-KW"/>
</dbReference>
<dbReference type="CDD" id="cd03216">
    <property type="entry name" value="ABC_Carb_Monos_I"/>
    <property type="match status" value="1"/>
</dbReference>
<dbReference type="PANTHER" id="PTHR43790">
    <property type="entry name" value="CARBOHYDRATE TRANSPORT ATP-BINDING PROTEIN MG119-RELATED"/>
    <property type="match status" value="1"/>
</dbReference>
<keyword evidence="4 5" id="KW-0067">ATP-binding</keyword>
<evidence type="ECO:0000256" key="2">
    <source>
        <dbReference type="ARBA" id="ARBA00022737"/>
    </source>
</evidence>
<dbReference type="PANTHER" id="PTHR43790:SF9">
    <property type="entry name" value="GALACTOFURANOSE TRANSPORTER ATP-BINDING PROTEIN YTFR"/>
    <property type="match status" value="1"/>
</dbReference>
<dbReference type="Pfam" id="PF00005">
    <property type="entry name" value="ABC_tran"/>
    <property type="match status" value="2"/>
</dbReference>
<evidence type="ECO:0000313" key="6">
    <source>
        <dbReference type="Proteomes" id="UP000061660"/>
    </source>
</evidence>
<dbReference type="InterPro" id="IPR027417">
    <property type="entry name" value="P-loop_NTPase"/>
</dbReference>
<dbReference type="GO" id="GO:0016887">
    <property type="term" value="F:ATP hydrolysis activity"/>
    <property type="evidence" value="ECO:0007669"/>
    <property type="project" value="InterPro"/>
</dbReference>
<keyword evidence="1" id="KW-0813">Transport</keyword>
<dbReference type="AlphaFoldDB" id="A0A0U2W945"/>
<reference evidence="5 6" key="2">
    <citation type="journal article" date="2016" name="Genome Announc.">
        <title>Complete Genome Sequences of Two Interactive Moderate Thermophiles, Paenibacillus napthalenovorans 32O-Y and Paenibacillus sp. 32O-W.</title>
        <authorList>
            <person name="Butler R.R.III."/>
            <person name="Wang J."/>
            <person name="Stark B.C."/>
            <person name="Pombert J.F."/>
        </authorList>
    </citation>
    <scope>NUCLEOTIDE SEQUENCE [LARGE SCALE GENOMIC DNA]</scope>
    <source>
        <strain evidence="5 6">32O-Y</strain>
    </source>
</reference>
<protein>
    <submittedName>
        <fullName evidence="5">D-ribose transporter ATP-binding protein</fullName>
    </submittedName>
</protein>
<dbReference type="PATRIC" id="fig|162209.4.peg.3863"/>
<dbReference type="STRING" id="162209.IJ22_36270"/>
<dbReference type="EMBL" id="CP013652">
    <property type="protein sequence ID" value="ALS23965.1"/>
    <property type="molecule type" value="Genomic_DNA"/>
</dbReference>
<dbReference type="Gene3D" id="3.40.50.300">
    <property type="entry name" value="P-loop containing nucleotide triphosphate hydrolases"/>
    <property type="match status" value="2"/>
</dbReference>
<dbReference type="SUPFAM" id="SSF52540">
    <property type="entry name" value="P-loop containing nucleoside triphosphate hydrolases"/>
    <property type="match status" value="2"/>
</dbReference>
<dbReference type="OrthoDB" id="9766104at2"/>
<evidence type="ECO:0000256" key="4">
    <source>
        <dbReference type="ARBA" id="ARBA00022840"/>
    </source>
</evidence>
<reference evidence="6" key="1">
    <citation type="submission" date="2015-12" db="EMBL/GenBank/DDBJ databases">
        <title>Complete genome sequences of two moderately thermophilic Paenibacillus species.</title>
        <authorList>
            <person name="Butler R.III."/>
            <person name="Wang J."/>
            <person name="Stark B.C."/>
            <person name="Pombert J.-F."/>
        </authorList>
    </citation>
    <scope>NUCLEOTIDE SEQUENCE [LARGE SCALE GENOMIC DNA]</scope>
    <source>
        <strain evidence="6">32O-Y</strain>
    </source>
</reference>
<gene>
    <name evidence="5" type="ORF">IJ22_36270</name>
</gene>
<keyword evidence="2" id="KW-0677">Repeat</keyword>
<proteinExistence type="predicted"/>
<dbReference type="PROSITE" id="PS00211">
    <property type="entry name" value="ABC_TRANSPORTER_1"/>
    <property type="match status" value="1"/>
</dbReference>
<keyword evidence="6" id="KW-1185">Reference proteome</keyword>
<sequence length="505" mass="55886">MAEVLRVEQITKQYPGVLALDDVSFDVQSGEVHTLLGENGAGKSTLIKVIAGIITPNYGKIFVQNEEVHFDSPLDAIRSGISTAFQEEALFHELSVAENIFMGQIPSHMGKINKSLMIERSADLLKQVGLDTVHPDIPVKHLNIATRQLVQLARAFLNNARVLILDEPATALTPHEREKLFQVVQKFKDQGAGIVFVSHHLKEALSISDRITVLKDGRKVTTTPAEGINEKQIVHWMVGKEIGDIYPAKEVRKGKVVYEVKGLSLLPHFSDVGFQLHEGEILGIAGLMGCGKTELAQALFGRMEPDRGLIKINGEETRVHNTKAAIDKGIFLIPDNRNEALYLSKSICENVSLPAIRNYSNGVRINRKKEIEDVEELAGRLKVRAVNVDYHVDTLSGGNRQKVLIARGVFAQAKILIFVEPTLGVDVGARSEIYDLIADLSRNGQSIIVISSDVPEIVGISHRVLVMHQGELKANLEGDEISEFQILNYMVSRQEEAFRKELTLN</sequence>
<evidence type="ECO:0000256" key="1">
    <source>
        <dbReference type="ARBA" id="ARBA00022448"/>
    </source>
</evidence>
<dbReference type="InterPro" id="IPR003439">
    <property type="entry name" value="ABC_transporter-like_ATP-bd"/>
</dbReference>
<dbReference type="RefSeq" id="WP_062409759.1">
    <property type="nucleotide sequence ID" value="NZ_BJCS01000005.1"/>
</dbReference>
<dbReference type="Proteomes" id="UP000061660">
    <property type="component" value="Chromosome"/>
</dbReference>
<dbReference type="KEGG" id="pnp:IJ22_36270"/>
<evidence type="ECO:0000313" key="5">
    <source>
        <dbReference type="EMBL" id="ALS23965.1"/>
    </source>
</evidence>